<keyword evidence="2" id="KW-1185">Reference proteome</keyword>
<proteinExistence type="predicted"/>
<gene>
    <name evidence="1" type="ORF">NZD89_08210</name>
</gene>
<evidence type="ECO:0000313" key="1">
    <source>
        <dbReference type="EMBL" id="WAH43360.1"/>
    </source>
</evidence>
<reference evidence="1" key="1">
    <citation type="submission" date="2022-08" db="EMBL/GenBank/DDBJ databases">
        <title>Alicyclobacillus fastidiosus DSM 17978, complete genome.</title>
        <authorList>
            <person name="Wang Q."/>
            <person name="Cai R."/>
            <person name="Wang Z."/>
        </authorList>
    </citation>
    <scope>NUCLEOTIDE SEQUENCE</scope>
    <source>
        <strain evidence="1">DSM 17978</strain>
    </source>
</reference>
<dbReference type="RefSeq" id="WP_268007244.1">
    <property type="nucleotide sequence ID" value="NZ_BSUT01000001.1"/>
</dbReference>
<dbReference type="Proteomes" id="UP001164761">
    <property type="component" value="Chromosome"/>
</dbReference>
<dbReference type="EMBL" id="CP104067">
    <property type="protein sequence ID" value="WAH43360.1"/>
    <property type="molecule type" value="Genomic_DNA"/>
</dbReference>
<name>A0ABY6ZKN7_9BACL</name>
<organism evidence="1 2">
    <name type="scientific">Alicyclobacillus fastidiosus</name>
    <dbReference type="NCBI Taxonomy" id="392011"/>
    <lineage>
        <taxon>Bacteria</taxon>
        <taxon>Bacillati</taxon>
        <taxon>Bacillota</taxon>
        <taxon>Bacilli</taxon>
        <taxon>Bacillales</taxon>
        <taxon>Alicyclobacillaceae</taxon>
        <taxon>Alicyclobacillus</taxon>
    </lineage>
</organism>
<evidence type="ECO:0000313" key="2">
    <source>
        <dbReference type="Proteomes" id="UP001164761"/>
    </source>
</evidence>
<sequence>MNEDEKFPFTIEQTVQRVSAREVDSESLTTIIETEQPTTEE</sequence>
<protein>
    <submittedName>
        <fullName evidence="1">Uncharacterized protein</fullName>
    </submittedName>
</protein>
<accession>A0ABY6ZKN7</accession>